<accession>A0ABS5QDC6</accession>
<protein>
    <submittedName>
        <fullName evidence="2">Uncharacterized protein</fullName>
    </submittedName>
</protein>
<proteinExistence type="predicted"/>
<feature type="transmembrane region" description="Helical" evidence="1">
    <location>
        <begin position="12"/>
        <end position="33"/>
    </location>
</feature>
<sequence>MSDVRINLDPLFYGSAIGLLVALLGTPALWRLLRGVPPAGRALAVPPLAVNLACIGLAGLLALPFVFYASSLTETVLFAALASGALQGALFLILLLFSPKRP</sequence>
<comment type="caution">
    <text evidence="2">The sequence shown here is derived from an EMBL/GenBank/DDBJ whole genome shotgun (WGS) entry which is preliminary data.</text>
</comment>
<feature type="transmembrane region" description="Helical" evidence="1">
    <location>
        <begin position="75"/>
        <end position="97"/>
    </location>
</feature>
<gene>
    <name evidence="2" type="ORF">KHU32_08445</name>
</gene>
<evidence type="ECO:0000313" key="2">
    <source>
        <dbReference type="EMBL" id="MBS7810965.1"/>
    </source>
</evidence>
<evidence type="ECO:0000313" key="3">
    <source>
        <dbReference type="Proteomes" id="UP000766336"/>
    </source>
</evidence>
<dbReference type="RefSeq" id="WP_213669545.1">
    <property type="nucleotide sequence ID" value="NZ_JAHCDA010000001.1"/>
</dbReference>
<keyword evidence="3" id="KW-1185">Reference proteome</keyword>
<reference evidence="2 3" key="1">
    <citation type="submission" date="2021-05" db="EMBL/GenBank/DDBJ databases">
        <title>Roseococcus sp. XZZS9, whole genome shotgun sequencing project.</title>
        <authorList>
            <person name="Zhao G."/>
            <person name="Shen L."/>
        </authorList>
    </citation>
    <scope>NUCLEOTIDE SEQUENCE [LARGE SCALE GENOMIC DNA]</scope>
    <source>
        <strain evidence="2 3">XZZS9</strain>
    </source>
</reference>
<organism evidence="2 3">
    <name type="scientific">Roseococcus pinisoli</name>
    <dbReference type="NCBI Taxonomy" id="2835040"/>
    <lineage>
        <taxon>Bacteria</taxon>
        <taxon>Pseudomonadati</taxon>
        <taxon>Pseudomonadota</taxon>
        <taxon>Alphaproteobacteria</taxon>
        <taxon>Acetobacterales</taxon>
        <taxon>Roseomonadaceae</taxon>
        <taxon>Roseococcus</taxon>
    </lineage>
</organism>
<keyword evidence="1" id="KW-1133">Transmembrane helix</keyword>
<feature type="transmembrane region" description="Helical" evidence="1">
    <location>
        <begin position="45"/>
        <end position="69"/>
    </location>
</feature>
<evidence type="ECO:0000256" key="1">
    <source>
        <dbReference type="SAM" id="Phobius"/>
    </source>
</evidence>
<keyword evidence="1" id="KW-0472">Membrane</keyword>
<name>A0ABS5QDC6_9PROT</name>
<keyword evidence="1" id="KW-0812">Transmembrane</keyword>
<dbReference type="EMBL" id="JAHCDA010000001">
    <property type="protein sequence ID" value="MBS7810965.1"/>
    <property type="molecule type" value="Genomic_DNA"/>
</dbReference>
<dbReference type="Proteomes" id="UP000766336">
    <property type="component" value="Unassembled WGS sequence"/>
</dbReference>